<dbReference type="AlphaFoldDB" id="A0A3S5Y588"/>
<dbReference type="InterPro" id="IPR038727">
    <property type="entry name" value="NadR/Ttd14_AAA_dom"/>
</dbReference>
<evidence type="ECO:0000259" key="2">
    <source>
        <dbReference type="Pfam" id="PF13521"/>
    </source>
</evidence>
<evidence type="ECO:0000313" key="4">
    <source>
        <dbReference type="Proteomes" id="UP000006892"/>
    </source>
</evidence>
<feature type="domain" description="NadR/Ttd14 AAA" evidence="2">
    <location>
        <begin position="164"/>
        <end position="340"/>
    </location>
</feature>
<proteinExistence type="predicted"/>
<reference evidence="3" key="1">
    <citation type="journal article" date="2010" name="PLoS Genet.">
        <title>The genome of a pathogenic rhodococcus: cooptive virulence underpinned by key gene acquisitions.</title>
        <authorList>
            <person name="Letek M."/>
            <person name="Gonzalez P."/>
            <person name="Macarthur I."/>
            <person name="Rodriguez H."/>
            <person name="Freeman T.C."/>
            <person name="Valero-Rello A."/>
            <person name="Blanco M."/>
            <person name="Buckley T."/>
            <person name="Cherevach I."/>
            <person name="Fahey R."/>
            <person name="Hapeshi A."/>
            <person name="Holdstock J."/>
            <person name="Leadon D."/>
            <person name="Navas J."/>
            <person name="Ocampo A."/>
            <person name="Quail M.A."/>
            <person name="Sanders M."/>
            <person name="Scortti M.M."/>
            <person name="Prescott J.F."/>
            <person name="Fogarty U."/>
            <person name="Meijer W.G."/>
            <person name="Parkhill J."/>
            <person name="Bentley S.D."/>
            <person name="Vazquez-Boland J.A."/>
        </authorList>
    </citation>
    <scope>NUCLEOTIDE SEQUENCE [LARGE SCALE GENOMIC DNA]</scope>
    <source>
        <strain evidence="3 4">103S</strain>
    </source>
</reference>
<dbReference type="Pfam" id="PF13521">
    <property type="entry name" value="AAA_28"/>
    <property type="match status" value="1"/>
</dbReference>
<gene>
    <name evidence="3" type="ordered locus">REQ_16700</name>
</gene>
<dbReference type="GO" id="GO:0016779">
    <property type="term" value="F:nucleotidyltransferase activity"/>
    <property type="evidence" value="ECO:0007669"/>
    <property type="project" value="UniProtKB-KW"/>
</dbReference>
<protein>
    <submittedName>
        <fullName evidence="3">Cytidylyltransferase</fullName>
    </submittedName>
</protein>
<sequence>MTTLYRHALVIGKFYPPHRGHHHLVRSAARIADRVTVVVMASAAESIPLADRVSWMRQTHAGDSTVRVAGIVCDAPMDLESTVVWAAQVACMSAAVRQVDTTPIDAVVSSEKYGDELAQWFSATHVSVDPDRIAHPVSGTACRADLAGHWDRLGEPARAGLTTRVVVLGAESTGTTTVSRALAQRYRDRGGAWARTGWVPEYGRQATLDKLDRLRAVRPDAAMEELEWTDDDFADIAREQTRMEERAARTGSPVLICDTDAFATTVWERRYLGTDSARAWVEVADRPAIYLLTDHVGVPFVQDGIRDGEHIRAEMTRWFEDALTATGRSWVLLTGPLSERVSLAERVADLALAQRSSFGAPL</sequence>
<dbReference type="SUPFAM" id="SSF52540">
    <property type="entry name" value="P-loop containing nucleoside triphosphate hydrolases"/>
    <property type="match status" value="1"/>
</dbReference>
<evidence type="ECO:0000259" key="1">
    <source>
        <dbReference type="Pfam" id="PF01467"/>
    </source>
</evidence>
<dbReference type="InterPro" id="IPR004821">
    <property type="entry name" value="Cyt_trans-like"/>
</dbReference>
<dbReference type="NCBIfam" id="TIGR00125">
    <property type="entry name" value="cyt_tran_rel"/>
    <property type="match status" value="1"/>
</dbReference>
<dbReference type="Gene3D" id="3.40.50.300">
    <property type="entry name" value="P-loop containing nucleotide triphosphate hydrolases"/>
    <property type="match status" value="1"/>
</dbReference>
<dbReference type="InterPro" id="IPR052735">
    <property type="entry name" value="NAD_biosynth-regulator"/>
</dbReference>
<feature type="domain" description="Cytidyltransferase-like" evidence="1">
    <location>
        <begin position="10"/>
        <end position="143"/>
    </location>
</feature>
<name>A0A3S5Y588_RHOH1</name>
<dbReference type="EMBL" id="FN563149">
    <property type="protein sequence ID" value="CBH47742.1"/>
    <property type="molecule type" value="Genomic_DNA"/>
</dbReference>
<dbReference type="Proteomes" id="UP001154400">
    <property type="component" value="Chromosome"/>
</dbReference>
<organism evidence="3">
    <name type="scientific">Rhodococcus hoagii (strain 103S)</name>
    <name type="common">Rhodococcus equi</name>
    <dbReference type="NCBI Taxonomy" id="685727"/>
    <lineage>
        <taxon>Bacteria</taxon>
        <taxon>Bacillati</taxon>
        <taxon>Actinomycetota</taxon>
        <taxon>Actinomycetes</taxon>
        <taxon>Mycobacteriales</taxon>
        <taxon>Nocardiaceae</taxon>
        <taxon>Prescottella</taxon>
    </lineage>
</organism>
<accession>A0A3S5Y588</accession>
<dbReference type="SUPFAM" id="SSF52374">
    <property type="entry name" value="Nucleotidylyl transferase"/>
    <property type="match status" value="1"/>
</dbReference>
<keyword evidence="3" id="KW-0548">Nucleotidyltransferase</keyword>
<dbReference type="InterPro" id="IPR014729">
    <property type="entry name" value="Rossmann-like_a/b/a_fold"/>
</dbReference>
<evidence type="ECO:0000313" key="3">
    <source>
        <dbReference type="EMBL" id="CBH47742.1"/>
    </source>
</evidence>
<dbReference type="Gene3D" id="3.40.50.620">
    <property type="entry name" value="HUPs"/>
    <property type="match status" value="1"/>
</dbReference>
<dbReference type="Pfam" id="PF01467">
    <property type="entry name" value="CTP_transf_like"/>
    <property type="match status" value="1"/>
</dbReference>
<dbReference type="RefSeq" id="WP_013415574.1">
    <property type="nucleotide sequence ID" value="NC_014659.1"/>
</dbReference>
<keyword evidence="3" id="KW-0808">Transferase</keyword>
<dbReference type="KEGG" id="req:REQ_16700"/>
<dbReference type="PANTHER" id="PTHR37512">
    <property type="entry name" value="TRIFUNCTIONAL NAD BIOSYNTHESIS/REGULATOR PROTEIN NADR"/>
    <property type="match status" value="1"/>
</dbReference>
<dbReference type="InterPro" id="IPR027417">
    <property type="entry name" value="P-loop_NTPase"/>
</dbReference>
<dbReference type="PANTHER" id="PTHR37512:SF1">
    <property type="entry name" value="NADR_TTD14 AAA DOMAIN-CONTAINING PROTEIN"/>
    <property type="match status" value="1"/>
</dbReference>